<dbReference type="KEGG" id="mei:Msip34_2031"/>
<dbReference type="InterPro" id="IPR029063">
    <property type="entry name" value="SAM-dependent_MTases_sf"/>
</dbReference>
<dbReference type="EMBL" id="CP001674">
    <property type="protein sequence ID" value="ACT51273.1"/>
    <property type="molecule type" value="Genomic_DNA"/>
</dbReference>
<organism evidence="1 2">
    <name type="scientific">Methylovorus glucosotrophus (strain SIP3-4)</name>
    <dbReference type="NCBI Taxonomy" id="582744"/>
    <lineage>
        <taxon>Bacteria</taxon>
        <taxon>Pseudomonadati</taxon>
        <taxon>Pseudomonadota</taxon>
        <taxon>Betaproteobacteria</taxon>
        <taxon>Nitrosomonadales</taxon>
        <taxon>Methylophilaceae</taxon>
        <taxon>Methylovorus</taxon>
    </lineage>
</organism>
<dbReference type="SUPFAM" id="SSF53335">
    <property type="entry name" value="S-adenosyl-L-methionine-dependent methyltransferases"/>
    <property type="match status" value="1"/>
</dbReference>
<dbReference type="STRING" id="582744.Msip34_2031"/>
<accession>C6X7U6</accession>
<sequence precursor="true">MTKLIKSKFRVKSFGEVFTGEKEINAMLDLIPVEVFENPLSTWLEPACGNGNFFIEIIKRKIAFYDIAKGDKDIYVLKILSSLYGFDIQQDNINECITRLLLYIDLHIATKRKDCFIKLAEAILNDNIQKADFINDLLIITVYTWNENNTYTIHLETLNSKDSI</sequence>
<protein>
    <recommendedName>
        <fullName evidence="3">Type III restriction system methylase</fullName>
    </recommendedName>
</protein>
<dbReference type="Gene3D" id="3.40.50.150">
    <property type="entry name" value="Vaccinia Virus protein VP39"/>
    <property type="match status" value="1"/>
</dbReference>
<gene>
    <name evidence="1" type="ordered locus">Msip34_2031</name>
</gene>
<dbReference type="REBASE" id="21441">
    <property type="entry name" value="M.Mgl34ORF2031P"/>
</dbReference>
<reference evidence="1 2" key="2">
    <citation type="journal article" date="2011" name="J. Bacteriol.">
        <title>Genomes of three methylotrophs from a single niche uncover genetic and metabolic divergence of Methylophilaceae.</title>
        <authorList>
            <person name="Lapidus A."/>
            <person name="Clum A."/>
            <person name="Labutti K."/>
            <person name="Kaluzhnaya M.G."/>
            <person name="Lim S."/>
            <person name="Beck D.A."/>
            <person name="Glavina Del Rio T."/>
            <person name="Nolan M."/>
            <person name="Mavromatis K."/>
            <person name="Huntemann M."/>
            <person name="Lucas S."/>
            <person name="Lidstrom M.E."/>
            <person name="Ivanova N."/>
            <person name="Chistoserdova L."/>
        </authorList>
    </citation>
    <scope>NUCLEOTIDE SEQUENCE [LARGE SCALE GENOMIC DNA]</scope>
    <source>
        <strain evidence="1 2">SIP3-4</strain>
    </source>
</reference>
<evidence type="ECO:0008006" key="3">
    <source>
        <dbReference type="Google" id="ProtNLM"/>
    </source>
</evidence>
<dbReference type="AlphaFoldDB" id="C6X7U6"/>
<reference evidence="2" key="1">
    <citation type="submission" date="2009-07" db="EMBL/GenBank/DDBJ databases">
        <title>Complete sequence of chromosome of Methylovorus sp. SIP3-4.</title>
        <authorList>
            <person name="Lucas S."/>
            <person name="Copeland A."/>
            <person name="Lapidus A."/>
            <person name="Glavina del Rio T."/>
            <person name="Tice H."/>
            <person name="Bruce D."/>
            <person name="Goodwin L."/>
            <person name="Pitluck S."/>
            <person name="Clum A."/>
            <person name="Larimer F."/>
            <person name="Land M."/>
            <person name="Hauser L."/>
            <person name="Kyrpides N."/>
            <person name="Mikhailova N."/>
            <person name="Kayluzhnaya M."/>
            <person name="Chistoserdova L."/>
        </authorList>
    </citation>
    <scope>NUCLEOTIDE SEQUENCE [LARGE SCALE GENOMIC DNA]</scope>
    <source>
        <strain evidence="2">SIP3-4</strain>
    </source>
</reference>
<dbReference type="OrthoDB" id="9782445at2"/>
<dbReference type="RefSeq" id="WP_015830620.1">
    <property type="nucleotide sequence ID" value="NC_012969.1"/>
</dbReference>
<evidence type="ECO:0000313" key="1">
    <source>
        <dbReference type="EMBL" id="ACT51273.1"/>
    </source>
</evidence>
<keyword evidence="2" id="KW-1185">Reference proteome</keyword>
<dbReference type="eggNOG" id="COG0286">
    <property type="taxonomic scope" value="Bacteria"/>
</dbReference>
<dbReference type="Proteomes" id="UP000002743">
    <property type="component" value="Chromosome"/>
</dbReference>
<name>C6X7U6_METGS</name>
<dbReference type="HOGENOM" id="CLU_077121_1_0_4"/>
<proteinExistence type="predicted"/>
<evidence type="ECO:0000313" key="2">
    <source>
        <dbReference type="Proteomes" id="UP000002743"/>
    </source>
</evidence>